<comment type="caution">
    <text evidence="2">The sequence shown here is derived from an EMBL/GenBank/DDBJ whole genome shotgun (WGS) entry which is preliminary data.</text>
</comment>
<keyword evidence="3" id="KW-1185">Reference proteome</keyword>
<dbReference type="EMBL" id="RJJE01000009">
    <property type="protein sequence ID" value="RNI30098.1"/>
    <property type="molecule type" value="Genomic_DNA"/>
</dbReference>
<protein>
    <recommendedName>
        <fullName evidence="4">Copper chaperone PCu(A)C</fullName>
    </recommendedName>
</protein>
<gene>
    <name evidence="2" type="ORF">EFA69_11355</name>
</gene>
<dbReference type="OrthoDB" id="9992421at2"/>
<dbReference type="RefSeq" id="WP_123133179.1">
    <property type="nucleotide sequence ID" value="NZ_RJJE01000009.1"/>
</dbReference>
<dbReference type="Proteomes" id="UP000271010">
    <property type="component" value="Unassembled WGS sequence"/>
</dbReference>
<feature type="chain" id="PRO_5017984869" description="Copper chaperone PCu(A)C" evidence="1">
    <location>
        <begin position="27"/>
        <end position="145"/>
    </location>
</feature>
<keyword evidence="1" id="KW-0732">Signal</keyword>
<sequence>MNRYRLFVFVFAAVLLCTDTLSPASAQTPQGHFLLTFKNGQTVSPLVGFTPEELKGDLMIKVAEGMEVLNIYHLRGERPLRAKAIQNQLELKTLNLAHWLAGKEGVAGLPDTVSAITKVDVRPGDRIAFQARYKGQDVSVTYPVR</sequence>
<accession>A0A3M9MZA4</accession>
<evidence type="ECO:0000256" key="1">
    <source>
        <dbReference type="SAM" id="SignalP"/>
    </source>
</evidence>
<organism evidence="2 3">
    <name type="scientific">Rufibacter immobilis</name>
    <dbReference type="NCBI Taxonomy" id="1348778"/>
    <lineage>
        <taxon>Bacteria</taxon>
        <taxon>Pseudomonadati</taxon>
        <taxon>Bacteroidota</taxon>
        <taxon>Cytophagia</taxon>
        <taxon>Cytophagales</taxon>
        <taxon>Hymenobacteraceae</taxon>
        <taxon>Rufibacter</taxon>
    </lineage>
</organism>
<reference evidence="2 3" key="1">
    <citation type="submission" date="2018-11" db="EMBL/GenBank/DDBJ databases">
        <title>Rufibacter latericius sp. nov., isolated from water in Baiyang Lake.</title>
        <authorList>
            <person name="Yang Y."/>
        </authorList>
    </citation>
    <scope>NUCLEOTIDE SEQUENCE [LARGE SCALE GENOMIC DNA]</scope>
    <source>
        <strain evidence="2 3">MCC P1</strain>
    </source>
</reference>
<proteinExistence type="predicted"/>
<name>A0A3M9MZA4_9BACT</name>
<evidence type="ECO:0008006" key="4">
    <source>
        <dbReference type="Google" id="ProtNLM"/>
    </source>
</evidence>
<evidence type="ECO:0000313" key="3">
    <source>
        <dbReference type="Proteomes" id="UP000271010"/>
    </source>
</evidence>
<dbReference type="AlphaFoldDB" id="A0A3M9MZA4"/>
<feature type="signal peptide" evidence="1">
    <location>
        <begin position="1"/>
        <end position="26"/>
    </location>
</feature>
<evidence type="ECO:0000313" key="2">
    <source>
        <dbReference type="EMBL" id="RNI30098.1"/>
    </source>
</evidence>